<keyword evidence="1" id="KW-0472">Membrane</keyword>
<dbReference type="EMBL" id="AUNB01000001">
    <property type="protein sequence ID" value="KEO61632.1"/>
    <property type="molecule type" value="Genomic_DNA"/>
</dbReference>
<dbReference type="STRING" id="1353528.DT23_01280"/>
<reference evidence="2 3" key="1">
    <citation type="journal article" date="2015" name="Antonie Van Leeuwenhoek">
        <title>Thioclava indica sp. nov., isolated from surface seawater of the Indian Ocean.</title>
        <authorList>
            <person name="Liu Y."/>
            <person name="Lai Q."/>
            <person name="Du J."/>
            <person name="Xu H."/>
            <person name="Jiang L."/>
            <person name="Shao Z."/>
        </authorList>
    </citation>
    <scope>NUCLEOTIDE SEQUENCE [LARGE SCALE GENOMIC DNA]</scope>
    <source>
        <strain evidence="2 3">DT23-4</strain>
    </source>
</reference>
<proteinExistence type="predicted"/>
<evidence type="ECO:0000313" key="3">
    <source>
        <dbReference type="Proteomes" id="UP000027471"/>
    </source>
</evidence>
<evidence type="ECO:0000256" key="1">
    <source>
        <dbReference type="SAM" id="Phobius"/>
    </source>
</evidence>
<protein>
    <recommendedName>
        <fullName evidence="4">Tetratricopeptide repeat-like domain-containing protein</fullName>
    </recommendedName>
</protein>
<keyword evidence="1" id="KW-1133">Transmembrane helix</keyword>
<dbReference type="OrthoDB" id="7173339at2"/>
<dbReference type="AlphaFoldDB" id="A0A074KJD8"/>
<keyword evidence="1" id="KW-0812">Transmembrane</keyword>
<name>A0A074KJD8_9RHOB</name>
<sequence>MSETDSFIDEVTDAVRQDKLFAAFRKWGWVGGLVILGIVGGTAWNGYQKEQANAKARGFGDQVMAAMNGQNTDPALAAIAPDGAGRAAVLKILQGDQAVSAGKPKEALAFYDAAAAEPGLPVSITQLAQLKAVIAAGPDMDAAKRDATLAFLATPGAPYRLLAIEQQAAVKLAGGDKDGAIALAKQILEDAGLTPGLQQRATELIVALGGTVPPVPGAAQAAPQE</sequence>
<feature type="transmembrane region" description="Helical" evidence="1">
    <location>
        <begin position="27"/>
        <end position="47"/>
    </location>
</feature>
<gene>
    <name evidence="2" type="ORF">DT23_01280</name>
</gene>
<comment type="caution">
    <text evidence="2">The sequence shown here is derived from an EMBL/GenBank/DDBJ whole genome shotgun (WGS) entry which is preliminary data.</text>
</comment>
<evidence type="ECO:0000313" key="2">
    <source>
        <dbReference type="EMBL" id="KEO61632.1"/>
    </source>
</evidence>
<evidence type="ECO:0008006" key="4">
    <source>
        <dbReference type="Google" id="ProtNLM"/>
    </source>
</evidence>
<accession>A0A074KJD8</accession>
<dbReference type="Proteomes" id="UP000027471">
    <property type="component" value="Unassembled WGS sequence"/>
</dbReference>
<organism evidence="2 3">
    <name type="scientific">Thioclava indica</name>
    <dbReference type="NCBI Taxonomy" id="1353528"/>
    <lineage>
        <taxon>Bacteria</taxon>
        <taxon>Pseudomonadati</taxon>
        <taxon>Pseudomonadota</taxon>
        <taxon>Alphaproteobacteria</taxon>
        <taxon>Rhodobacterales</taxon>
        <taxon>Paracoccaceae</taxon>
        <taxon>Thioclava</taxon>
    </lineage>
</organism>
<dbReference type="eggNOG" id="COG4649">
    <property type="taxonomic scope" value="Bacteria"/>
</dbReference>
<dbReference type="RefSeq" id="WP_038127347.1">
    <property type="nucleotide sequence ID" value="NZ_AUNB01000001.1"/>
</dbReference>
<keyword evidence="3" id="KW-1185">Reference proteome</keyword>